<dbReference type="EMBL" id="AGVO01000087">
    <property type="protein sequence ID" value="EHI50534.1"/>
    <property type="molecule type" value="Genomic_DNA"/>
</dbReference>
<keyword evidence="3" id="KW-1185">Reference proteome</keyword>
<name>A0ABN0DUE4_AERSS</name>
<feature type="transmembrane region" description="Helical" evidence="1">
    <location>
        <begin position="114"/>
        <end position="133"/>
    </location>
</feature>
<protein>
    <submittedName>
        <fullName evidence="2">Uncharacterized protein</fullName>
    </submittedName>
</protein>
<dbReference type="Proteomes" id="UP000006428">
    <property type="component" value="Unassembled WGS sequence"/>
</dbReference>
<evidence type="ECO:0000313" key="3">
    <source>
        <dbReference type="Proteomes" id="UP000006428"/>
    </source>
</evidence>
<sequence length="194" mass="22686">MIKIIDELLKPRFLFLAPKNEEDIKLTPSQIALRCFIGVITAAWIGFLPFYLFIIYMHENKFFSYDFFVDGVFGLNTFVVVTAILFAFMSLYFYGFILLFKLGIKEQKEKGKNSLRFLTWLAIIISIMTHYVFFEHAMSANKPQLILWFMSISALLCAFFTLSLDMDLKEAFRTGYLLLFLLRHQSSSRFGIKI</sequence>
<keyword evidence="1" id="KW-0472">Membrane</keyword>
<proteinExistence type="predicted"/>
<reference evidence="2 3" key="1">
    <citation type="journal article" date="2012" name="Front. Microbiol.">
        <title>Draft Genome Sequence of the Virulent Strain 01-B526 of the Fish Pathogen Aeromonas salmonicida.</title>
        <authorList>
            <person name="Charette S.J."/>
            <person name="Brochu F."/>
            <person name="Boyle B."/>
            <person name="Filion G."/>
            <person name="Tanaka K.H."/>
            <person name="Derome N."/>
        </authorList>
    </citation>
    <scope>NUCLEOTIDE SEQUENCE [LARGE SCALE GENOMIC DNA]</scope>
    <source>
        <strain evidence="2 3">01-B526</strain>
    </source>
</reference>
<evidence type="ECO:0000313" key="2">
    <source>
        <dbReference type="EMBL" id="EHI50534.1"/>
    </source>
</evidence>
<evidence type="ECO:0000256" key="1">
    <source>
        <dbReference type="SAM" id="Phobius"/>
    </source>
</evidence>
<dbReference type="RefSeq" id="WP_005320512.1">
    <property type="nucleotide sequence ID" value="NZ_AGVO01000087.1"/>
</dbReference>
<feature type="transmembrane region" description="Helical" evidence="1">
    <location>
        <begin position="35"/>
        <end position="58"/>
    </location>
</feature>
<keyword evidence="1" id="KW-0812">Transmembrane</keyword>
<keyword evidence="1" id="KW-1133">Transmembrane helix</keyword>
<feature type="transmembrane region" description="Helical" evidence="1">
    <location>
        <begin position="78"/>
        <end position="102"/>
    </location>
</feature>
<accession>A0ABN0DUE4</accession>
<feature type="transmembrane region" description="Helical" evidence="1">
    <location>
        <begin position="145"/>
        <end position="164"/>
    </location>
</feature>
<comment type="caution">
    <text evidence="2">The sequence shown here is derived from an EMBL/GenBank/DDBJ whole genome shotgun (WGS) entry which is preliminary data.</text>
</comment>
<gene>
    <name evidence="2" type="ORF">IYQ_21458</name>
</gene>
<organism evidence="2 3">
    <name type="scientific">Aeromonas salmonicida subsp. salmonicida 01-B526</name>
    <dbReference type="NCBI Taxonomy" id="1076135"/>
    <lineage>
        <taxon>Bacteria</taxon>
        <taxon>Pseudomonadati</taxon>
        <taxon>Pseudomonadota</taxon>
        <taxon>Gammaproteobacteria</taxon>
        <taxon>Aeromonadales</taxon>
        <taxon>Aeromonadaceae</taxon>
        <taxon>Aeromonas</taxon>
    </lineage>
</organism>